<feature type="domain" description="BMP and activin membrane-bound inhibitor C-terminal" evidence="4">
    <location>
        <begin position="370"/>
        <end position="405"/>
    </location>
</feature>
<feature type="compositionally biased region" description="Low complexity" evidence="1">
    <location>
        <begin position="448"/>
        <end position="458"/>
    </location>
</feature>
<feature type="region of interest" description="Disordered" evidence="1">
    <location>
        <begin position="72"/>
        <end position="146"/>
    </location>
</feature>
<dbReference type="Gene3D" id="2.10.60.10">
    <property type="entry name" value="CD59"/>
    <property type="match status" value="1"/>
</dbReference>
<feature type="region of interest" description="Disordered" evidence="1">
    <location>
        <begin position="1"/>
        <end position="45"/>
    </location>
</feature>
<evidence type="ECO:0000313" key="5">
    <source>
        <dbReference type="EMBL" id="EFX66195.1"/>
    </source>
</evidence>
<dbReference type="HOGENOM" id="CLU_507411_0_0_1"/>
<keyword evidence="2" id="KW-1133">Transmembrane helix</keyword>
<organism evidence="5 6">
    <name type="scientific">Daphnia pulex</name>
    <name type="common">Water flea</name>
    <dbReference type="NCBI Taxonomy" id="6669"/>
    <lineage>
        <taxon>Eukaryota</taxon>
        <taxon>Metazoa</taxon>
        <taxon>Ecdysozoa</taxon>
        <taxon>Arthropoda</taxon>
        <taxon>Crustacea</taxon>
        <taxon>Branchiopoda</taxon>
        <taxon>Diplostraca</taxon>
        <taxon>Cladocera</taxon>
        <taxon>Anomopoda</taxon>
        <taxon>Daphniidae</taxon>
        <taxon>Daphnia</taxon>
    </lineage>
</organism>
<feature type="compositionally biased region" description="Basic and acidic residues" evidence="1">
    <location>
        <begin position="72"/>
        <end position="85"/>
    </location>
</feature>
<feature type="compositionally biased region" description="Basic and acidic residues" evidence="1">
    <location>
        <begin position="29"/>
        <end position="45"/>
    </location>
</feature>
<keyword evidence="6" id="KW-1185">Reference proteome</keyword>
<feature type="compositionally biased region" description="Low complexity" evidence="1">
    <location>
        <begin position="474"/>
        <end position="485"/>
    </location>
</feature>
<protein>
    <recommendedName>
        <fullName evidence="7">BMP and activin membrane-bound inhibitor homolog</fullName>
    </recommendedName>
</protein>
<feature type="domain" description="BMP and activin membrane-bound inhibitor N-terminal" evidence="3">
    <location>
        <begin position="221"/>
        <end position="315"/>
    </location>
</feature>
<evidence type="ECO:0000259" key="4">
    <source>
        <dbReference type="Pfam" id="PF19337"/>
    </source>
</evidence>
<evidence type="ECO:0000259" key="3">
    <source>
        <dbReference type="Pfam" id="PF06211"/>
    </source>
</evidence>
<dbReference type="CDD" id="cd23576">
    <property type="entry name" value="TFP_LU_ECD_BAMBI"/>
    <property type="match status" value="1"/>
</dbReference>
<dbReference type="KEGG" id="dpx:DAPPUDRAFT_302915"/>
<keyword evidence="2" id="KW-0472">Membrane</keyword>
<dbReference type="InterPro" id="IPR045806">
    <property type="entry name" value="BAMBI_C"/>
</dbReference>
<reference evidence="5 6" key="1">
    <citation type="journal article" date="2011" name="Science">
        <title>The ecoresponsive genome of Daphnia pulex.</title>
        <authorList>
            <person name="Colbourne J.K."/>
            <person name="Pfrender M.E."/>
            <person name="Gilbert D."/>
            <person name="Thomas W.K."/>
            <person name="Tucker A."/>
            <person name="Oakley T.H."/>
            <person name="Tokishita S."/>
            <person name="Aerts A."/>
            <person name="Arnold G.J."/>
            <person name="Basu M.K."/>
            <person name="Bauer D.J."/>
            <person name="Caceres C.E."/>
            <person name="Carmel L."/>
            <person name="Casola C."/>
            <person name="Choi J.H."/>
            <person name="Detter J.C."/>
            <person name="Dong Q."/>
            <person name="Dusheyko S."/>
            <person name="Eads B.D."/>
            <person name="Frohlich T."/>
            <person name="Geiler-Samerotte K.A."/>
            <person name="Gerlach D."/>
            <person name="Hatcher P."/>
            <person name="Jogdeo S."/>
            <person name="Krijgsveld J."/>
            <person name="Kriventseva E.V."/>
            <person name="Kultz D."/>
            <person name="Laforsch C."/>
            <person name="Lindquist E."/>
            <person name="Lopez J."/>
            <person name="Manak J.R."/>
            <person name="Muller J."/>
            <person name="Pangilinan J."/>
            <person name="Patwardhan R.P."/>
            <person name="Pitluck S."/>
            <person name="Pritham E.J."/>
            <person name="Rechtsteiner A."/>
            <person name="Rho M."/>
            <person name="Rogozin I.B."/>
            <person name="Sakarya O."/>
            <person name="Salamov A."/>
            <person name="Schaack S."/>
            <person name="Shapiro H."/>
            <person name="Shiga Y."/>
            <person name="Skalitzky C."/>
            <person name="Smith Z."/>
            <person name="Souvorov A."/>
            <person name="Sung W."/>
            <person name="Tang Z."/>
            <person name="Tsuchiya D."/>
            <person name="Tu H."/>
            <person name="Vos H."/>
            <person name="Wang M."/>
            <person name="Wolf Y.I."/>
            <person name="Yamagata H."/>
            <person name="Yamada T."/>
            <person name="Ye Y."/>
            <person name="Shaw J.R."/>
            <person name="Andrews J."/>
            <person name="Crease T.J."/>
            <person name="Tang H."/>
            <person name="Lucas S.M."/>
            <person name="Robertson H.M."/>
            <person name="Bork P."/>
            <person name="Koonin E.V."/>
            <person name="Zdobnov E.M."/>
            <person name="Grigoriev I.V."/>
            <person name="Lynch M."/>
            <person name="Boore J.L."/>
        </authorList>
    </citation>
    <scope>NUCLEOTIDE SEQUENCE [LARGE SCALE GENOMIC DNA]</scope>
</reference>
<dbReference type="InterPro" id="IPR045860">
    <property type="entry name" value="Snake_toxin-like_sf"/>
</dbReference>
<dbReference type="OrthoDB" id="5914644at2759"/>
<feature type="region of interest" description="Disordered" evidence="1">
    <location>
        <begin position="442"/>
        <end position="461"/>
    </location>
</feature>
<dbReference type="InterPro" id="IPR045807">
    <property type="entry name" value="BAMBI_N"/>
</dbReference>
<dbReference type="SUPFAM" id="SSF57302">
    <property type="entry name" value="Snake toxin-like"/>
    <property type="match status" value="1"/>
</dbReference>
<evidence type="ECO:0008006" key="7">
    <source>
        <dbReference type="Google" id="ProtNLM"/>
    </source>
</evidence>
<dbReference type="Pfam" id="PF06211">
    <property type="entry name" value="BAMBI"/>
    <property type="match status" value="1"/>
</dbReference>
<dbReference type="PANTHER" id="PTHR15505:SF1">
    <property type="entry name" value="BMP AND ACTIVIN MEMBRANE-BOUND INHIBITOR HOMOLOG"/>
    <property type="match status" value="1"/>
</dbReference>
<dbReference type="GO" id="GO:0005109">
    <property type="term" value="F:frizzled binding"/>
    <property type="evidence" value="ECO:0000318"/>
    <property type="project" value="GO_Central"/>
</dbReference>
<keyword evidence="2" id="KW-0812">Transmembrane</keyword>
<dbReference type="Pfam" id="PF19337">
    <property type="entry name" value="BAMBI_C"/>
    <property type="match status" value="1"/>
</dbReference>
<evidence type="ECO:0000256" key="1">
    <source>
        <dbReference type="SAM" id="MobiDB-lite"/>
    </source>
</evidence>
<dbReference type="Proteomes" id="UP000000305">
    <property type="component" value="Unassembled WGS sequence"/>
</dbReference>
<name>E9HPX6_DAPPU</name>
<dbReference type="InParanoid" id="E9HPX6"/>
<dbReference type="GO" id="GO:0007179">
    <property type="term" value="P:transforming growth factor beta receptor signaling pathway"/>
    <property type="evidence" value="ECO:0000318"/>
    <property type="project" value="GO_Central"/>
</dbReference>
<dbReference type="eggNOG" id="ENOG502QXJJ">
    <property type="taxonomic scope" value="Eukaryota"/>
</dbReference>
<feature type="transmembrane region" description="Helical" evidence="2">
    <location>
        <begin position="372"/>
        <end position="397"/>
    </location>
</feature>
<dbReference type="STRING" id="6669.E9HPX6"/>
<gene>
    <name evidence="5" type="ORF">DAPPUDRAFT_302915</name>
</gene>
<accession>E9HPX6</accession>
<evidence type="ECO:0000313" key="6">
    <source>
        <dbReference type="Proteomes" id="UP000000305"/>
    </source>
</evidence>
<feature type="compositionally biased region" description="Basic and acidic residues" evidence="1">
    <location>
        <begin position="137"/>
        <end position="146"/>
    </location>
</feature>
<evidence type="ECO:0000256" key="2">
    <source>
        <dbReference type="SAM" id="Phobius"/>
    </source>
</evidence>
<dbReference type="EMBL" id="GL732712">
    <property type="protein sequence ID" value="EFX66195.1"/>
    <property type="molecule type" value="Genomic_DNA"/>
</dbReference>
<dbReference type="AlphaFoldDB" id="E9HPX6"/>
<sequence>MNQNSFGFPPVRECNTLGAPARDEEDQPERETRRKGDEKKMKTETMEMTGPAAHQLGALPRIFDIRFQQERRGAGDTRTHARHQSEPNNNNGQKKTCVHHRPIPIGLSPLRLSPPLPPPCRHQNKKKTAATTASLNYRRDDDNDDDDKKKMARFESLLLIVAGVCYSARAAVIDTDSPSPASQRLVPVSRHSVDSSSEMFASAQKRPMETIDDLMNALAQVTKSKDELRCHCNLPVCVTTGYMCKSAMGTCFSEIVDRSDLSRSRHGCLELLSSDHQVCHSSQAHGNGRHAAGHHHLHPQRPLVLCCQDDLCNYGAQQVQLRLDSAVQTHGGHRNDSTSSNSGVQEPRTVAMETRFFGDGQPVGSGNGGQDLWLKAATIAVPIAGGCILVLLVLLAIRMLRRDRENNNDMLTGNSYTVPIHRNDFQIRSVWGKSRQIQHEPAYHHVPQQQQQQQQQQQRSGQWKDCQLSMIQQQQQQQYRQQQHQQQHRHHPHQAAPLLHAPHNIVYLPTVQKISPPKRIMWNKSCILAKNPAIQHL</sequence>
<dbReference type="PANTHER" id="PTHR15505">
    <property type="entry name" value="RIIA DOMAIN-CONTAINING PROTEIN 1"/>
    <property type="match status" value="1"/>
</dbReference>
<feature type="region of interest" description="Disordered" evidence="1">
    <location>
        <begin position="474"/>
        <end position="494"/>
    </location>
</feature>
<proteinExistence type="predicted"/>